<dbReference type="GO" id="GO:0032259">
    <property type="term" value="P:methylation"/>
    <property type="evidence" value="ECO:0007669"/>
    <property type="project" value="UniProtKB-KW"/>
</dbReference>
<keyword evidence="1 3" id="KW-0808">Transferase</keyword>
<dbReference type="InterPro" id="IPR029063">
    <property type="entry name" value="SAM-dependent_MTases_sf"/>
</dbReference>
<gene>
    <name evidence="3" type="ordered locus">Pcar_1392</name>
</gene>
<accession>Q3A4R9</accession>
<evidence type="ECO:0000313" key="4">
    <source>
        <dbReference type="Proteomes" id="UP000002534"/>
    </source>
</evidence>
<evidence type="ECO:0000259" key="2">
    <source>
        <dbReference type="Pfam" id="PF13649"/>
    </source>
</evidence>
<feature type="domain" description="Methyltransferase" evidence="2">
    <location>
        <begin position="44"/>
        <end position="136"/>
    </location>
</feature>
<protein>
    <submittedName>
        <fullName evidence="3">SAM-dependent methyltransferase, type 11</fullName>
    </submittedName>
</protein>
<dbReference type="Proteomes" id="UP000002534">
    <property type="component" value="Chromosome"/>
</dbReference>
<dbReference type="HOGENOM" id="CLU_037990_1_2_7"/>
<dbReference type="Pfam" id="PF13649">
    <property type="entry name" value="Methyltransf_25"/>
    <property type="match status" value="1"/>
</dbReference>
<dbReference type="GO" id="GO:0008168">
    <property type="term" value="F:methyltransferase activity"/>
    <property type="evidence" value="ECO:0007669"/>
    <property type="project" value="UniProtKB-KW"/>
</dbReference>
<dbReference type="OrthoDB" id="9791837at2"/>
<dbReference type="PANTHER" id="PTHR43861">
    <property type="entry name" value="TRANS-ACONITATE 2-METHYLTRANSFERASE-RELATED"/>
    <property type="match status" value="1"/>
</dbReference>
<name>Q3A4R9_SYNC1</name>
<reference evidence="4" key="1">
    <citation type="submission" date="2005-10" db="EMBL/GenBank/DDBJ databases">
        <title>Complete sequence of Pelobacter carbinolicus DSM 2380.</title>
        <authorList>
            <person name="Copeland A."/>
            <person name="Lucas S."/>
            <person name="Lapidus A."/>
            <person name="Barry K."/>
            <person name="Detter J.C."/>
            <person name="Glavina T."/>
            <person name="Hammon N."/>
            <person name="Israni S."/>
            <person name="Pitluck S."/>
            <person name="Chertkov O."/>
            <person name="Schmutz J."/>
            <person name="Larimer F."/>
            <person name="Land M."/>
            <person name="Kyrpides N."/>
            <person name="Ivanova N."/>
            <person name="Richardson P."/>
        </authorList>
    </citation>
    <scope>NUCLEOTIDE SEQUENCE [LARGE SCALE GENOMIC DNA]</scope>
    <source>
        <strain evidence="4">DSM 2380 / NBRC 103641 / GraBd1</strain>
    </source>
</reference>
<dbReference type="RefSeq" id="WP_011341120.1">
    <property type="nucleotide sequence ID" value="NC_007498.2"/>
</dbReference>
<sequence length="208" mass="23586">MTDQKLFDDMAADWDDNPRITEMAATFAAHIRQQVPLTDQTRALDFGCGTGQVSIRLCPALHSIAMVDTSEGMLKVLRKKIARTGVRNMHVFEGDLFQERLEEKNFDLAYALMTLHHIKEVPPILSRFYDLLSSGGYLCIGDLEPEDGSFHGEDMEVHCGFDPCELQKQVEDCGFSKVRTCRMLMVEKTTQDGKHKPFPLFFLIAQKP</sequence>
<dbReference type="EMBL" id="CP000142">
    <property type="protein sequence ID" value="ABA88638.1"/>
    <property type="molecule type" value="Genomic_DNA"/>
</dbReference>
<dbReference type="STRING" id="338963.Pcar_1392"/>
<dbReference type="Gene3D" id="3.40.50.150">
    <property type="entry name" value="Vaccinia Virus protein VP39"/>
    <property type="match status" value="1"/>
</dbReference>
<keyword evidence="4" id="KW-1185">Reference proteome</keyword>
<dbReference type="CDD" id="cd02440">
    <property type="entry name" value="AdoMet_MTases"/>
    <property type="match status" value="1"/>
</dbReference>
<dbReference type="SUPFAM" id="SSF53335">
    <property type="entry name" value="S-adenosyl-L-methionine-dependent methyltransferases"/>
    <property type="match status" value="1"/>
</dbReference>
<dbReference type="PANTHER" id="PTHR43861:SF3">
    <property type="entry name" value="PUTATIVE (AFU_ORTHOLOGUE AFUA_2G14390)-RELATED"/>
    <property type="match status" value="1"/>
</dbReference>
<proteinExistence type="predicted"/>
<dbReference type="AlphaFoldDB" id="Q3A4R9"/>
<dbReference type="eggNOG" id="COG2226">
    <property type="taxonomic scope" value="Bacteria"/>
</dbReference>
<evidence type="ECO:0000256" key="1">
    <source>
        <dbReference type="ARBA" id="ARBA00022679"/>
    </source>
</evidence>
<keyword evidence="3" id="KW-0489">Methyltransferase</keyword>
<evidence type="ECO:0000313" key="3">
    <source>
        <dbReference type="EMBL" id="ABA88638.1"/>
    </source>
</evidence>
<dbReference type="KEGG" id="pca:Pcar_1392"/>
<reference evidence="3 4" key="2">
    <citation type="journal article" date="2012" name="BMC Genomics">
        <title>The genome of Pelobacter carbinolicus reveals surprising metabolic capabilities and physiological features.</title>
        <authorList>
            <person name="Aklujkar M."/>
            <person name="Haveman S.A."/>
            <person name="Didonato R.Jr."/>
            <person name="Chertkov O."/>
            <person name="Han C.S."/>
            <person name="Land M.L."/>
            <person name="Brown P."/>
            <person name="Lovley D.R."/>
        </authorList>
    </citation>
    <scope>NUCLEOTIDE SEQUENCE [LARGE SCALE GENOMIC DNA]</scope>
    <source>
        <strain evidence="4">DSM 2380 / NBRC 103641 / GraBd1</strain>
    </source>
</reference>
<dbReference type="InterPro" id="IPR041698">
    <property type="entry name" value="Methyltransf_25"/>
</dbReference>
<organism evidence="3 4">
    <name type="scientific">Syntrophotalea carbinolica (strain DSM 2380 / NBRC 103641 / GraBd1)</name>
    <name type="common">Pelobacter carbinolicus</name>
    <dbReference type="NCBI Taxonomy" id="338963"/>
    <lineage>
        <taxon>Bacteria</taxon>
        <taxon>Pseudomonadati</taxon>
        <taxon>Thermodesulfobacteriota</taxon>
        <taxon>Desulfuromonadia</taxon>
        <taxon>Desulfuromonadales</taxon>
        <taxon>Syntrophotaleaceae</taxon>
        <taxon>Syntrophotalea</taxon>
    </lineage>
</organism>